<comment type="caution">
    <text evidence="2">The sequence shown here is derived from an EMBL/GenBank/DDBJ whole genome shotgun (WGS) entry which is preliminary data.</text>
</comment>
<sequence length="43" mass="4693">MILCSSCDGTHSPHHFSPSLSHSSPSSFLCSPFCFRPPKEQGE</sequence>
<organism evidence="2 3">
    <name type="scientific">Trema orientale</name>
    <name type="common">Charcoal tree</name>
    <name type="synonym">Celtis orientalis</name>
    <dbReference type="NCBI Taxonomy" id="63057"/>
    <lineage>
        <taxon>Eukaryota</taxon>
        <taxon>Viridiplantae</taxon>
        <taxon>Streptophyta</taxon>
        <taxon>Embryophyta</taxon>
        <taxon>Tracheophyta</taxon>
        <taxon>Spermatophyta</taxon>
        <taxon>Magnoliopsida</taxon>
        <taxon>eudicotyledons</taxon>
        <taxon>Gunneridae</taxon>
        <taxon>Pentapetalae</taxon>
        <taxon>rosids</taxon>
        <taxon>fabids</taxon>
        <taxon>Rosales</taxon>
        <taxon>Cannabaceae</taxon>
        <taxon>Trema</taxon>
    </lineage>
</organism>
<feature type="compositionally biased region" description="Low complexity" evidence="1">
    <location>
        <begin position="15"/>
        <end position="29"/>
    </location>
</feature>
<evidence type="ECO:0000313" key="3">
    <source>
        <dbReference type="Proteomes" id="UP000237000"/>
    </source>
</evidence>
<dbReference type="Proteomes" id="UP000237000">
    <property type="component" value="Unassembled WGS sequence"/>
</dbReference>
<dbReference type="AlphaFoldDB" id="A0A2P5FM08"/>
<name>A0A2P5FM08_TREOI</name>
<reference evidence="3" key="1">
    <citation type="submission" date="2016-06" db="EMBL/GenBank/DDBJ databases">
        <title>Parallel loss of symbiosis genes in relatives of nitrogen-fixing non-legume Parasponia.</title>
        <authorList>
            <person name="Van Velzen R."/>
            <person name="Holmer R."/>
            <person name="Bu F."/>
            <person name="Rutten L."/>
            <person name="Van Zeijl A."/>
            <person name="Liu W."/>
            <person name="Santuari L."/>
            <person name="Cao Q."/>
            <person name="Sharma T."/>
            <person name="Shen D."/>
            <person name="Roswanjaya Y."/>
            <person name="Wardhani T."/>
            <person name="Kalhor M.S."/>
            <person name="Jansen J."/>
            <person name="Van den Hoogen J."/>
            <person name="Gungor B."/>
            <person name="Hartog M."/>
            <person name="Hontelez J."/>
            <person name="Verver J."/>
            <person name="Yang W.-C."/>
            <person name="Schijlen E."/>
            <person name="Repin R."/>
            <person name="Schilthuizen M."/>
            <person name="Schranz E."/>
            <person name="Heidstra R."/>
            <person name="Miyata K."/>
            <person name="Fedorova E."/>
            <person name="Kohlen W."/>
            <person name="Bisseling T."/>
            <person name="Smit S."/>
            <person name="Geurts R."/>
        </authorList>
    </citation>
    <scope>NUCLEOTIDE SEQUENCE [LARGE SCALE GENOMIC DNA]</scope>
    <source>
        <strain evidence="3">cv. RG33-2</strain>
    </source>
</reference>
<gene>
    <name evidence="2" type="ORF">TorRG33x02_054290</name>
</gene>
<protein>
    <submittedName>
        <fullName evidence="2">Uncharacterized protein</fullName>
    </submittedName>
</protein>
<dbReference type="EMBL" id="JXTC01000022">
    <property type="protein sequence ID" value="PON98814.1"/>
    <property type="molecule type" value="Genomic_DNA"/>
</dbReference>
<proteinExistence type="predicted"/>
<evidence type="ECO:0000313" key="2">
    <source>
        <dbReference type="EMBL" id="PON98814.1"/>
    </source>
</evidence>
<accession>A0A2P5FM08</accession>
<evidence type="ECO:0000256" key="1">
    <source>
        <dbReference type="SAM" id="MobiDB-lite"/>
    </source>
</evidence>
<dbReference type="InParanoid" id="A0A2P5FM08"/>
<keyword evidence="3" id="KW-1185">Reference proteome</keyword>
<feature type="region of interest" description="Disordered" evidence="1">
    <location>
        <begin position="1"/>
        <end position="29"/>
    </location>
</feature>